<comment type="caution">
    <text evidence="3">The sequence shown here is derived from an EMBL/GenBank/DDBJ whole genome shotgun (WGS) entry which is preliminary data.</text>
</comment>
<dbReference type="InterPro" id="IPR027417">
    <property type="entry name" value="P-loop_NTPase"/>
</dbReference>
<keyword evidence="4" id="KW-1185">Reference proteome</keyword>
<evidence type="ECO:0000313" key="4">
    <source>
        <dbReference type="Proteomes" id="UP001218218"/>
    </source>
</evidence>
<dbReference type="Proteomes" id="UP001218218">
    <property type="component" value="Unassembled WGS sequence"/>
</dbReference>
<evidence type="ECO:0000313" key="3">
    <source>
        <dbReference type="EMBL" id="KAJ7361401.1"/>
    </source>
</evidence>
<evidence type="ECO:0000256" key="1">
    <source>
        <dbReference type="SAM" id="MobiDB-lite"/>
    </source>
</evidence>
<dbReference type="PANTHER" id="PTHR36681:SF3">
    <property type="entry name" value="NUCLEAR GTPASE, GERMINAL CENTER-ASSOCIATED, TANDEM DUPLICATE 3"/>
    <property type="match status" value="1"/>
</dbReference>
<reference evidence="3" key="1">
    <citation type="submission" date="2023-03" db="EMBL/GenBank/DDBJ databases">
        <title>Massive genome expansion in bonnet fungi (Mycena s.s.) driven by repeated elements and novel gene families across ecological guilds.</title>
        <authorList>
            <consortium name="Lawrence Berkeley National Laboratory"/>
            <person name="Harder C.B."/>
            <person name="Miyauchi S."/>
            <person name="Viragh M."/>
            <person name="Kuo A."/>
            <person name="Thoen E."/>
            <person name="Andreopoulos B."/>
            <person name="Lu D."/>
            <person name="Skrede I."/>
            <person name="Drula E."/>
            <person name="Henrissat B."/>
            <person name="Morin E."/>
            <person name="Kohler A."/>
            <person name="Barry K."/>
            <person name="LaButti K."/>
            <person name="Morin E."/>
            <person name="Salamov A."/>
            <person name="Lipzen A."/>
            <person name="Mereny Z."/>
            <person name="Hegedus B."/>
            <person name="Baldrian P."/>
            <person name="Stursova M."/>
            <person name="Weitz H."/>
            <person name="Taylor A."/>
            <person name="Grigoriev I.V."/>
            <person name="Nagy L.G."/>
            <person name="Martin F."/>
            <person name="Kauserud H."/>
        </authorList>
    </citation>
    <scope>NUCLEOTIDE SEQUENCE</scope>
    <source>
        <strain evidence="3">CBHHK002</strain>
    </source>
</reference>
<accession>A0AAD7EZV1</accession>
<protein>
    <recommendedName>
        <fullName evidence="2">Dynamin N-terminal domain-containing protein</fullName>
    </recommendedName>
</protein>
<gene>
    <name evidence="3" type="ORF">DFH08DRAFT_1074395</name>
</gene>
<name>A0AAD7EZV1_9AGAR</name>
<dbReference type="SUPFAM" id="SSF52540">
    <property type="entry name" value="P-loop containing nucleoside triphosphate hydrolases"/>
    <property type="match status" value="1"/>
</dbReference>
<feature type="domain" description="Dynamin N-terminal" evidence="2">
    <location>
        <begin position="103"/>
        <end position="323"/>
    </location>
</feature>
<dbReference type="Pfam" id="PF00350">
    <property type="entry name" value="Dynamin_N"/>
    <property type="match status" value="1"/>
</dbReference>
<feature type="region of interest" description="Disordered" evidence="1">
    <location>
        <begin position="396"/>
        <end position="429"/>
    </location>
</feature>
<proteinExistence type="predicted"/>
<dbReference type="AlphaFoldDB" id="A0AAD7EZV1"/>
<dbReference type="PANTHER" id="PTHR36681">
    <property type="entry name" value="NUCLEAR GTPASE, GERMINAL CENTER-ASSOCIATED, TANDEM DUPLICATE 3"/>
    <property type="match status" value="1"/>
</dbReference>
<dbReference type="EMBL" id="JARIHO010000005">
    <property type="protein sequence ID" value="KAJ7361401.1"/>
    <property type="molecule type" value="Genomic_DNA"/>
</dbReference>
<organism evidence="3 4">
    <name type="scientific">Mycena albidolilacea</name>
    <dbReference type="NCBI Taxonomy" id="1033008"/>
    <lineage>
        <taxon>Eukaryota</taxon>
        <taxon>Fungi</taxon>
        <taxon>Dikarya</taxon>
        <taxon>Basidiomycota</taxon>
        <taxon>Agaricomycotina</taxon>
        <taxon>Agaricomycetes</taxon>
        <taxon>Agaricomycetidae</taxon>
        <taxon>Agaricales</taxon>
        <taxon>Marasmiineae</taxon>
        <taxon>Mycenaceae</taxon>
        <taxon>Mycena</taxon>
    </lineage>
</organism>
<evidence type="ECO:0000259" key="2">
    <source>
        <dbReference type="Pfam" id="PF00350"/>
    </source>
</evidence>
<dbReference type="Gene3D" id="3.40.50.300">
    <property type="entry name" value="P-loop containing nucleotide triphosphate hydrolases"/>
    <property type="match status" value="2"/>
</dbReference>
<sequence>MCNFQIGHTNHRLSQDAFLSQYIQRYNSMSTESSLTEMSEDEDVENKSPRPISAQDAYDQLGPLIQKFNATVANITLPQELRDDWKAHADSLMSKTVQQPYKVAIVGRTGVGKSTLLNALLHNQVLTASASGACTAVTTEISYKDVENVEAIVEFISPEDWKKTLCCLIEDVVGIPVDQVDTQEVQEENFKISQADQAKKKILGVYPHLESVLPNSWNLETLMNDPSVHRYLGTTARFTAKKSSNFQKELEQFLASTLTSTDTRALWPLVKIVKIMGRFEVLSTGVTLVDLPGHGDIDNVRDNMANEYLKSADTICLVTGIARAKDDRDMHHNLNKHLSQIILDGRVKEKSILLVLTGADTPIGSNEITLSQDKQRTVDALQRDALQLGKEIQELQKKKARKENSTKGKKKAEQLKSEITQKRSQKETKIREKNRMLAVGRSEMVTKALQDTYKTLYCRMTESEVAPSVPIFCLGSRDFLSLAELEPDPSAIFLDKEETCIPKLRRYLEDDGERRNLADAITTVTDFCQFLSRITKFSPPNPSGKDHAAPEINRTINQIQSECGTRLQELVTDIKNDYTSLLAVVEEAIGDAERKSFTKFQEKEHFKWNKYRAMLRQDGRYDNGDLNADLTKDILPAVQNAWYRTVNTVIPLKIKEFTDDIEQSLNDAVKTICLHSPHHPGSLRKSLGVESFKEQLKAIDLEVTKSAQRQGSRGWEPQMRHMLQPQYAKVSAEKGPGMYKRMKANSQYIRDNARELFGRLIATTKNLFSETVSNIESQNRIELARFVKTAREVALGVDFEKSELAALAEAEKIVTGFADGHEDEAITLLDNLKTRHQLITPK</sequence>
<dbReference type="InterPro" id="IPR045063">
    <property type="entry name" value="Dynamin_N"/>
</dbReference>